<dbReference type="AlphaFoldDB" id="A8HRR7"/>
<dbReference type="Pfam" id="PF13521">
    <property type="entry name" value="AAA_28"/>
    <property type="match status" value="1"/>
</dbReference>
<name>A8HRR7_AZOC5</name>
<reference evidence="2 3" key="4">
    <citation type="journal article" date="2009" name="Appl. Environ. Microbiol.">
        <title>Comparative genome-wide transcriptional profiling of Azorhizobium caulinodans ORS571 grown under free-living and symbiotic conditions.</title>
        <authorList>
            <person name="Tsukada S."/>
            <person name="Aono T."/>
            <person name="Akiba N."/>
            <person name="Lee KB."/>
            <person name="Liu CT."/>
            <person name="Toyazaki H."/>
            <person name="Oyaizu H."/>
        </authorList>
    </citation>
    <scope>NUCLEOTIDE SEQUENCE [LARGE SCALE GENOMIC DNA]</scope>
    <source>
        <strain evidence="3">ATCC 43989 / DSM 5975 / JCM 20966 / LMG 6465 / NBRC 14845 / NCIMB 13405 / ORS 571</strain>
    </source>
</reference>
<evidence type="ECO:0000259" key="1">
    <source>
        <dbReference type="Pfam" id="PF13521"/>
    </source>
</evidence>
<dbReference type="Proteomes" id="UP000000270">
    <property type="component" value="Chromosome"/>
</dbReference>
<feature type="domain" description="NadR/Ttd14 AAA" evidence="1">
    <location>
        <begin position="9"/>
        <end position="170"/>
    </location>
</feature>
<proteinExistence type="predicted"/>
<reference evidence="2 3" key="1">
    <citation type="journal article" date="2007" name="Appl. Environ. Microbiol.">
        <title>Rhizobial factors required for stem nodule maturation and maintenance in Sesbania rostrata-Azorhizobium caulinodans ORS571 symbiosis.</title>
        <authorList>
            <person name="Suzuki S."/>
            <person name="Aono T."/>
            <person name="Lee KB."/>
            <person name="Suzuki T."/>
            <person name="Liu CT."/>
            <person name="Miwa H."/>
            <person name="Wakao S."/>
            <person name="Iki T."/>
            <person name="Oyaizu H."/>
        </authorList>
    </citation>
    <scope>NUCLEOTIDE SEQUENCE [LARGE SCALE GENOMIC DNA]</scope>
    <source>
        <strain evidence="3">ATCC 43989 / DSM 5975 / JCM 20966 / LMG 6465 / NBRC 14845 / NCIMB 13405 / ORS 571</strain>
    </source>
</reference>
<evidence type="ECO:0000313" key="3">
    <source>
        <dbReference type="Proteomes" id="UP000000270"/>
    </source>
</evidence>
<dbReference type="SUPFAM" id="SSF52540">
    <property type="entry name" value="P-loop containing nucleoside triphosphate hydrolases"/>
    <property type="match status" value="1"/>
</dbReference>
<dbReference type="HOGENOM" id="CLU_114480_0_0_5"/>
<dbReference type="eggNOG" id="COG3911">
    <property type="taxonomic scope" value="Bacteria"/>
</dbReference>
<evidence type="ECO:0000313" key="2">
    <source>
        <dbReference type="EMBL" id="BAF90082.1"/>
    </source>
</evidence>
<keyword evidence="3" id="KW-1185">Reference proteome</keyword>
<reference evidence="2 3" key="3">
    <citation type="journal article" date="2008" name="BMC Genomics">
        <title>The genome of the versatile nitrogen fixer Azorhizobium caulinodans ORS571.</title>
        <authorList>
            <person name="Lee KB."/>
            <person name="Backer P.D."/>
            <person name="Aono T."/>
            <person name="Liu CT."/>
            <person name="Suzuki S."/>
            <person name="Suzuki T."/>
            <person name="Kaneko T."/>
            <person name="Yamada M."/>
            <person name="Tabata S."/>
            <person name="Kupfer D.M."/>
            <person name="Najar F.Z."/>
            <person name="Wiley G.B."/>
            <person name="Roe B."/>
            <person name="Binnewies T.T."/>
            <person name="Ussery D.W."/>
            <person name="D'Haeze W."/>
            <person name="Herder J.D."/>
            <person name="Gevers D."/>
            <person name="Vereecke D."/>
            <person name="Holsters M."/>
            <person name="Oyaizu H."/>
        </authorList>
    </citation>
    <scope>NUCLEOTIDE SEQUENCE [LARGE SCALE GENOMIC DNA]</scope>
    <source>
        <strain evidence="3">ATCC 43989 / DSM 5975 / JCM 20966 / LMG 6465 / NBRC 14845 / NCIMB 13405 / ORS 571</strain>
    </source>
</reference>
<dbReference type="EMBL" id="AP009384">
    <property type="protein sequence ID" value="BAF90082.1"/>
    <property type="molecule type" value="Genomic_DNA"/>
</dbReference>
<gene>
    <name evidence="2" type="ordered locus">AZC_4084</name>
</gene>
<sequence length="181" mass="19568">MRTTMGRLVLISGCSGGGKSTLLEALAALGHEVVPEPGRRVIAAFHAGQGGALPWDDLGAFARHALALARSDRAAALARPGLVFFDRGTIDAAAALAQAEGVPLRDSLGPERHYHRRVFLTPPWQEIYVRDAERRHDLAAAEEEYERLRTILPALGYEAVILPRTDVGARVRFVLDTLADG</sequence>
<dbReference type="STRING" id="438753.AZC_4084"/>
<reference evidence="3" key="2">
    <citation type="submission" date="2007-04" db="EMBL/GenBank/DDBJ databases">
        <title>Complete genome sequence of the nitrogen-fixing bacterium Azorhizobium caulinodans ORS571.</title>
        <authorList>
            <person name="Lee K.B."/>
            <person name="Backer P.D."/>
            <person name="Aono T."/>
            <person name="Liu C.T."/>
            <person name="Suzuki S."/>
            <person name="Suzuki T."/>
            <person name="Kaneko T."/>
            <person name="Yamada M."/>
            <person name="Tabata S."/>
            <person name="Kupfer D.M."/>
            <person name="Najar F.Z."/>
            <person name="Wiley G.B."/>
            <person name="Roe B."/>
            <person name="Binnewies T."/>
            <person name="Ussery D."/>
            <person name="Vereecke D."/>
            <person name="Gevers D."/>
            <person name="Holsters M."/>
            <person name="Oyaizu H."/>
        </authorList>
    </citation>
    <scope>NUCLEOTIDE SEQUENCE [LARGE SCALE GENOMIC DNA]</scope>
    <source>
        <strain evidence="3">ATCC 43989 / DSM 5975 / JCM 20966 / LMG 6465 / NBRC 14845 / NCIMB 13405 / ORS 571</strain>
    </source>
</reference>
<organism evidence="2 3">
    <name type="scientific">Azorhizobium caulinodans (strain ATCC 43989 / DSM 5975 / JCM 20966 / LMG 6465 / NBRC 14845 / NCIMB 13405 / ORS 571)</name>
    <dbReference type="NCBI Taxonomy" id="438753"/>
    <lineage>
        <taxon>Bacteria</taxon>
        <taxon>Pseudomonadati</taxon>
        <taxon>Pseudomonadota</taxon>
        <taxon>Alphaproteobacteria</taxon>
        <taxon>Hyphomicrobiales</taxon>
        <taxon>Xanthobacteraceae</taxon>
        <taxon>Azorhizobium</taxon>
    </lineage>
</organism>
<accession>A8HRR7</accession>
<dbReference type="Gene3D" id="3.40.50.300">
    <property type="entry name" value="P-loop containing nucleotide triphosphate hydrolases"/>
    <property type="match status" value="1"/>
</dbReference>
<reference evidence="2 3" key="5">
    <citation type="journal article" date="2010" name="Appl. Environ. Microbiol.">
        <title>phrR-like gene praR of Azorhizobium caulinodans ORS571 is essential for symbiosis with Sesbania rostrata and is involved in expression of reb genes.</title>
        <authorList>
            <person name="Akiba N."/>
            <person name="Aono T."/>
            <person name="Toyazaki H."/>
            <person name="Sato S."/>
            <person name="Oyaizu H."/>
        </authorList>
    </citation>
    <scope>NUCLEOTIDE SEQUENCE [LARGE SCALE GENOMIC DNA]</scope>
    <source>
        <strain evidence="3">ATCC 43989 / DSM 5975 / JCM 20966 / LMG 6465 / NBRC 14845 / NCIMB 13405 / ORS 571</strain>
    </source>
</reference>
<dbReference type="KEGG" id="azc:AZC_4084"/>
<reference evidence="2 3" key="6">
    <citation type="journal article" date="2011" name="Appl. Environ. Microbiol.">
        <title>Involvement of the azorhizobial chromosome partition gene (parA) in the onset of bacteroid differentiation during Sesbania rostrata stem nodule development.</title>
        <authorList>
            <person name="Liu CT."/>
            <person name="Lee KB."/>
            <person name="Wang YS."/>
            <person name="Peng MH."/>
            <person name="Lee KT."/>
            <person name="Suzuki S."/>
            <person name="Suzuki T."/>
            <person name="Oyaizu H."/>
        </authorList>
    </citation>
    <scope>NUCLEOTIDE SEQUENCE [LARGE SCALE GENOMIC DNA]</scope>
    <source>
        <strain evidence="3">ATCC 43989 / DSM 5975 / JCM 20966 / LMG 6465 / NBRC 14845 / NCIMB 13405 / ORS 571</strain>
    </source>
</reference>
<protein>
    <submittedName>
        <fullName evidence="2">Hypothetical conserved protein</fullName>
    </submittedName>
</protein>
<dbReference type="InterPro" id="IPR027417">
    <property type="entry name" value="P-loop_NTPase"/>
</dbReference>
<dbReference type="InterPro" id="IPR038727">
    <property type="entry name" value="NadR/Ttd14_AAA_dom"/>
</dbReference>